<dbReference type="Proteomes" id="UP000255192">
    <property type="component" value="Unassembled WGS sequence"/>
</dbReference>
<reference evidence="1 2" key="1">
    <citation type="submission" date="2018-06" db="EMBL/GenBank/DDBJ databases">
        <authorList>
            <consortium name="Pathogen Informatics"/>
            <person name="Doyle S."/>
        </authorList>
    </citation>
    <scope>NUCLEOTIDE SEQUENCE [LARGE SCALE GENOMIC DNA]</scope>
    <source>
        <strain evidence="1 2">NCTC204</strain>
    </source>
</reference>
<accession>A0A378AR35</accession>
<proteinExistence type="predicted"/>
<evidence type="ECO:0000313" key="1">
    <source>
        <dbReference type="EMBL" id="STV18170.1"/>
    </source>
</evidence>
<name>A0A378AR35_KLEPN</name>
<gene>
    <name evidence="1" type="ORF">NCTC204_04464</name>
</gene>
<organism evidence="1 2">
    <name type="scientific">Klebsiella pneumoniae</name>
    <dbReference type="NCBI Taxonomy" id="573"/>
    <lineage>
        <taxon>Bacteria</taxon>
        <taxon>Pseudomonadati</taxon>
        <taxon>Pseudomonadota</taxon>
        <taxon>Gammaproteobacteria</taxon>
        <taxon>Enterobacterales</taxon>
        <taxon>Enterobacteriaceae</taxon>
        <taxon>Klebsiella/Raoultella group</taxon>
        <taxon>Klebsiella</taxon>
        <taxon>Klebsiella pneumoniae complex</taxon>
    </lineage>
</organism>
<dbReference type="AlphaFoldDB" id="A0A378AR35"/>
<evidence type="ECO:0000313" key="2">
    <source>
        <dbReference type="Proteomes" id="UP000255192"/>
    </source>
</evidence>
<protein>
    <submittedName>
        <fullName evidence="1">Iron aquisition yersiniabactin synthesis enzyme (Irp2)</fullName>
    </submittedName>
</protein>
<sequence length="158" mass="17549">MVVAVGNSQHRRLVAFAKLHDRHQAQALQAKEAEAAALAQGIIVNPAQRLAFKLKEPHIRALDGLGIALTVPADSTRYIKRRSYRHFSAQKTTLAQLGQLLSGLGQMRLPGLPFASMPMRLPGGYTRCKHTCTCIQTRSKREYPVFTTSTRDRAVLCR</sequence>
<dbReference type="EMBL" id="UGMD01000002">
    <property type="protein sequence ID" value="STV18170.1"/>
    <property type="molecule type" value="Genomic_DNA"/>
</dbReference>